<dbReference type="Pfam" id="PF22967">
    <property type="entry name" value="Ig_NUP210_1st"/>
    <property type="match status" value="1"/>
</dbReference>
<dbReference type="InterPro" id="IPR056897">
    <property type="entry name" value="Ig_NUP210_4th"/>
</dbReference>
<dbReference type="Pfam" id="PF22969">
    <property type="entry name" value="Ig_NUP210_2nd"/>
    <property type="match status" value="1"/>
</dbReference>
<feature type="region of interest" description="Disordered" evidence="9">
    <location>
        <begin position="1901"/>
        <end position="1920"/>
    </location>
</feature>
<dbReference type="InterPro" id="IPR055095">
    <property type="entry name" value="NUP210_Ig_C"/>
</dbReference>
<dbReference type="Pfam" id="PF22962">
    <property type="entry name" value="Ig_NUP210_7th"/>
    <property type="match status" value="1"/>
</dbReference>
<evidence type="ECO:0000256" key="8">
    <source>
        <dbReference type="ARBA" id="ARBA00023242"/>
    </source>
</evidence>
<dbReference type="Proteomes" id="UP000478052">
    <property type="component" value="Unassembled WGS sequence"/>
</dbReference>
<evidence type="ECO:0000256" key="2">
    <source>
        <dbReference type="ARBA" id="ARBA00007313"/>
    </source>
</evidence>
<keyword evidence="4" id="KW-0732">Signal</keyword>
<feature type="compositionally biased region" description="Polar residues" evidence="9">
    <location>
        <begin position="1907"/>
        <end position="1920"/>
    </location>
</feature>
<evidence type="ECO:0000259" key="10">
    <source>
        <dbReference type="SMART" id="SM00635"/>
    </source>
</evidence>
<comment type="similarity">
    <text evidence="2">Belongs to the NUP210 family.</text>
</comment>
<dbReference type="Pfam" id="PF02368">
    <property type="entry name" value="Big_2"/>
    <property type="match status" value="1"/>
</dbReference>
<dbReference type="InterPro" id="IPR056899">
    <property type="entry name" value="Ig_NUP210_9th"/>
</dbReference>
<dbReference type="InterPro" id="IPR055099">
    <property type="entry name" value="Ig_NUP210_7th"/>
</dbReference>
<dbReference type="InterPro" id="IPR008964">
    <property type="entry name" value="Invasin/intimin_cell_adhesion"/>
</dbReference>
<feature type="domain" description="BIG2" evidence="10">
    <location>
        <begin position="1116"/>
        <end position="1191"/>
    </location>
</feature>
<evidence type="ECO:0000256" key="3">
    <source>
        <dbReference type="ARBA" id="ARBA00022692"/>
    </source>
</evidence>
<reference evidence="12 13" key="1">
    <citation type="submission" date="2019-08" db="EMBL/GenBank/DDBJ databases">
        <title>Whole genome of Aphis craccivora.</title>
        <authorList>
            <person name="Voronova N.V."/>
            <person name="Shulinski R.S."/>
            <person name="Bandarenka Y.V."/>
            <person name="Zhorov D.G."/>
            <person name="Warner D."/>
        </authorList>
    </citation>
    <scope>NUCLEOTIDE SEQUENCE [LARGE SCALE GENOMIC DNA]</scope>
    <source>
        <strain evidence="12">180601</strain>
        <tissue evidence="12">Whole Body</tissue>
    </source>
</reference>
<dbReference type="PANTHER" id="PTHR23019">
    <property type="entry name" value="NUCLEAR PORE MEMBRANE GLYCOPROTEIN GP210-RELATED"/>
    <property type="match status" value="1"/>
</dbReference>
<dbReference type="InterPro" id="IPR003343">
    <property type="entry name" value="Big_2"/>
</dbReference>
<dbReference type="InterPro" id="IPR055096">
    <property type="entry name" value="Ig_NUP210_1st"/>
</dbReference>
<gene>
    <name evidence="12" type="ORF">FWK35_00020343</name>
</gene>
<evidence type="ECO:0000256" key="1">
    <source>
        <dbReference type="ARBA" id="ARBA00004590"/>
    </source>
</evidence>
<evidence type="ECO:0000256" key="6">
    <source>
        <dbReference type="ARBA" id="ARBA00023136"/>
    </source>
</evidence>
<sequence>SIFRGDNIIKLVPLDVNPTLGCSGKVAVSSLTNEKVRRIAIIFAEDANSGETIRCDVILDTIRSLQIVTKTRELFVGDAPELFEVSAFDDQESTTNRGRLGANIATENVVVNEVFGMRQKDKNGIIEARYFVVGKRDNKKIIQNEIEIGTEIHSDEWLAYKTLETKGHIHKTINHSKFFIDPINGAHTAHRKFMERFKTSNPKKMHGNKFTTLDGVEFNWSLKVLRSPINTVLKFIPFKDSSYRTPPDLYDLDQKNRQGHMVLVEGVKTGSALVSVKLSMFDEPTTQVELSVIANLRLEPSHIVILPGDLIQIDIYQIQNEKLVKILLPSNQYSIEMDKSTTSGLLKIENDSGLFRGLKSGQVRLNLIDNHAESRNDTIPKSISSFVSISNADYLSIVVKPYNRRNLIINGIYELEVHLFNSHNQSINIGPNVKTIMNLPDEYFKVLETVNNGSYVVVQPIKLGSPQIEASLLRPYQDSRSSARTSVSIYSRVKVNPDLIIFPWHANINNKLQFALEATGGDKKYTWNSDDVKISTVSSNGIVTAQGLGKTYVSAAMTRDTLNQDSANIFVVVPDNLKIIAYPVEQEVGKNIILYMQLFAKVPGIEGEISVTTCNHDQFKIEIESSQFILQNFDQSLNESCAAFSLRSDSVASSKVTVIFHTSNTILKASVIVSTYKKLVPLRPESKQTVLAPGCSTTLLFYGGPQPWLGHSAGYKVEFKVDDNLVTYNELPVIRDVDGHKTYAYTITCLSFGSTRANLTINNSPVINRFESEIISQTSVDILCASPKFVKVFVEDAEDDCPMSKSSNNILAYIYERLFVRINIIDEDGNIFDNATTINASWVITDSDLIRVVSSLNLNEITEYGFQFPNYHYSILEPLSKEGSTEAVFQLNGYKKSFVVPKSSRFGSFLTPNDEVFEIIPTIKHSISLLLFGNPRLTHEEMLVINNPEVKKSIYGHQGSGYFKVQLNTQSVAKVTHNGGRQIDLSPIAPGDLVISIKDLCVKSEPAEATFKVRNIHNMVLLTNTFVEIGKNIKAIVKLYDSEGHSLPIQPGVVNIRPVIEVNSMLSIKPELSKPEKTYETEFSIIGSSLGKTNLYFVADISPMEQIRTQTASIQVYSQLRLSPKNLTLAVGSSYQLSISGGPHLECVFEFISEDEQITKVSNGGIVKALKVGSVTVTGMAVGVDVISGMNVIYSKDIITIRVIKLNNVKIEVPLLKLKVGEVMPAWVRGVPDSLNPIIIGTIYPSLVFHWTTSSAGIVQIYDILENTGILVREQDRISIRVRAVKTGNTRISVSVSDPSTKVVFTNFVDITVYEELHLISHDLLLNSLLVTPNTEFTLMTNKNKVAKQSFKIVGNSKSDKSHNELNALAISVDENSGNVKTTTKVGRAHVLITSTEDFDITQSLDVPIEVKRVNYIMINIETNINSKDSSQMSVLPSGMNLKLITTYHDEKGAQFKAVNSDLKFLTSHQNKISMTPGDQKHIMEVSLFESGEVILKVWDDGVYHFKEDYIKFHVEHLIYPNKATVTVGDVICFLMPVKFSEEDASEWVSDNLKTLAVDNTSGFSVAMAPSEVFVTYSNKKFTTSTSINILPIKTIKILPFEKKTLSNSAIIDIPLILLNEQESVSLVKNKKGNMWEWRDDDCSSRENTVKRFPFVCDVHFESIFSSQVKTPSINRVFDVNPHFNKKTGFYSCKLTPLPVIDQDLSLFEAKIAIQVSTGSVFTELKDIKFIPSVYINKKELFFGQFSGKDKLIIVGLPQVLSQIKVTSSNDSFVLPILFDESQNEKVYSFDVSENFWNDQHCDTYIIVSSNLTHQNIKIPVVTSRSLNEYDFSKSKLPNTNQHDTKKVQQSPLPGLFSGFSNSIFSNPYIIGLVTVIITSLVSPQNSPSPTHVGFYNRSYSSDHNKSPALSLNRSLTRLQ</sequence>
<dbReference type="InterPro" id="IPR058779">
    <property type="entry name" value="Ig_NUP210_13th"/>
</dbReference>
<evidence type="ECO:0000256" key="7">
    <source>
        <dbReference type="ARBA" id="ARBA00023180"/>
    </source>
</evidence>
<dbReference type="Pfam" id="PF26182">
    <property type="entry name" value="Ig_NUP210_5th"/>
    <property type="match status" value="1"/>
</dbReference>
<dbReference type="SMART" id="SM01126">
    <property type="entry name" value="DDE_Tnp_IS1595"/>
    <property type="match status" value="1"/>
</dbReference>
<feature type="domain" description="ISXO2-like transposase" evidence="11">
    <location>
        <begin position="87"/>
        <end position="211"/>
    </location>
</feature>
<dbReference type="OrthoDB" id="361283at2759"/>
<dbReference type="Gene3D" id="2.60.40.1080">
    <property type="match status" value="2"/>
</dbReference>
<evidence type="ECO:0000256" key="9">
    <source>
        <dbReference type="SAM" id="MobiDB-lite"/>
    </source>
</evidence>
<organism evidence="12 13">
    <name type="scientific">Aphis craccivora</name>
    <name type="common">Cowpea aphid</name>
    <dbReference type="NCBI Taxonomy" id="307492"/>
    <lineage>
        <taxon>Eukaryota</taxon>
        <taxon>Metazoa</taxon>
        <taxon>Ecdysozoa</taxon>
        <taxon>Arthropoda</taxon>
        <taxon>Hexapoda</taxon>
        <taxon>Insecta</taxon>
        <taxon>Pterygota</taxon>
        <taxon>Neoptera</taxon>
        <taxon>Paraneoptera</taxon>
        <taxon>Hemiptera</taxon>
        <taxon>Sternorrhyncha</taxon>
        <taxon>Aphidomorpha</taxon>
        <taxon>Aphidoidea</taxon>
        <taxon>Aphididae</taxon>
        <taxon>Aphidini</taxon>
        <taxon>Aphis</taxon>
        <taxon>Aphis</taxon>
    </lineage>
</organism>
<keyword evidence="13" id="KW-1185">Reference proteome</keyword>
<keyword evidence="8" id="KW-0539">Nucleus</keyword>
<dbReference type="InterPro" id="IPR057586">
    <property type="entry name" value="Ig_NUP210_16th"/>
</dbReference>
<name>A0A6G0YFV0_APHCR</name>
<dbReference type="Pfam" id="PF24991">
    <property type="entry name" value="Ig_NUP210_4th"/>
    <property type="match status" value="1"/>
</dbReference>
<dbReference type="Pfam" id="PF22957">
    <property type="entry name" value="NUP210_Ig"/>
    <property type="match status" value="1"/>
</dbReference>
<dbReference type="SMART" id="SM00635">
    <property type="entry name" value="BID_2"/>
    <property type="match status" value="2"/>
</dbReference>
<dbReference type="InterPro" id="IPR055097">
    <property type="entry name" value="Ig_NUP210_2nd"/>
</dbReference>
<proteinExistence type="inferred from homology"/>
<dbReference type="Pfam" id="PF22963">
    <property type="entry name" value="Ig_NUP210_3rd"/>
    <property type="match status" value="1"/>
</dbReference>
<feature type="non-terminal residue" evidence="12">
    <location>
        <position position="1"/>
    </location>
</feature>
<dbReference type="Pfam" id="PF22959">
    <property type="entry name" value="Ig_NUP210_15th"/>
    <property type="match status" value="1"/>
</dbReference>
<dbReference type="Pfam" id="PF24902">
    <property type="entry name" value="Ig_NUP210_9th"/>
    <property type="match status" value="1"/>
</dbReference>
<keyword evidence="3" id="KW-0812">Transmembrane</keyword>
<protein>
    <submittedName>
        <fullName evidence="12">Nuclear pore membrane glycoprotein 210</fullName>
    </submittedName>
</protein>
<evidence type="ECO:0000256" key="5">
    <source>
        <dbReference type="ARBA" id="ARBA00022989"/>
    </source>
</evidence>
<dbReference type="SUPFAM" id="SSF49373">
    <property type="entry name" value="Invasin/intimin cell-adhesion fragments"/>
    <property type="match status" value="2"/>
</dbReference>
<keyword evidence="6" id="KW-0472">Membrane</keyword>
<dbReference type="InterPro" id="IPR024445">
    <property type="entry name" value="Tnp_ISXO2-like"/>
</dbReference>
<dbReference type="InterPro" id="IPR055098">
    <property type="entry name" value="Ig_NUP210_3rd"/>
</dbReference>
<dbReference type="InterPro" id="IPR055094">
    <property type="entry name" value="NUP210_Ig15"/>
</dbReference>
<comment type="caution">
    <text evidence="12">The sequence shown here is derived from an EMBL/GenBank/DDBJ whole genome shotgun (WGS) entry which is preliminary data.</text>
</comment>
<dbReference type="GO" id="GO:0031965">
    <property type="term" value="C:nuclear membrane"/>
    <property type="evidence" value="ECO:0007669"/>
    <property type="project" value="UniProtKB-SubCell"/>
</dbReference>
<evidence type="ECO:0000313" key="13">
    <source>
        <dbReference type="Proteomes" id="UP000478052"/>
    </source>
</evidence>
<keyword evidence="5" id="KW-1133">Transmembrane helix</keyword>
<dbReference type="EMBL" id="VUJU01004271">
    <property type="protein sequence ID" value="KAF0754947.1"/>
    <property type="molecule type" value="Genomic_DNA"/>
</dbReference>
<feature type="domain" description="BIG2" evidence="10">
    <location>
        <begin position="495"/>
        <end position="567"/>
    </location>
</feature>
<dbReference type="InterPro" id="IPR045197">
    <property type="entry name" value="NUP210-like"/>
</dbReference>
<keyword evidence="7" id="KW-0325">Glycoprotein</keyword>
<evidence type="ECO:0000259" key="11">
    <source>
        <dbReference type="SMART" id="SM01126"/>
    </source>
</evidence>
<dbReference type="Pfam" id="PF25354">
    <property type="entry name" value="Ig_NUP210_16th"/>
    <property type="match status" value="1"/>
</dbReference>
<evidence type="ECO:0000313" key="12">
    <source>
        <dbReference type="EMBL" id="KAF0754947.1"/>
    </source>
</evidence>
<dbReference type="GO" id="GO:0005643">
    <property type="term" value="C:nuclear pore"/>
    <property type="evidence" value="ECO:0007669"/>
    <property type="project" value="TreeGrafter"/>
</dbReference>
<comment type="subcellular location">
    <subcellularLocation>
        <location evidence="1">Nucleus membrane</location>
        <topology evidence="1">Single-pass membrane protein</topology>
    </subcellularLocation>
</comment>
<accession>A0A6G0YFV0</accession>
<evidence type="ECO:0000256" key="4">
    <source>
        <dbReference type="ARBA" id="ARBA00022729"/>
    </source>
</evidence>
<dbReference type="PANTHER" id="PTHR23019:SF0">
    <property type="entry name" value="NUCLEAR PORE MEMBRANE GLYCOPROTEIN 210"/>
    <property type="match status" value="1"/>
</dbReference>
<dbReference type="Pfam" id="PF26181">
    <property type="entry name" value="Ig_NUP210_13th"/>
    <property type="match status" value="1"/>
</dbReference>